<sequence>MTACPWWNDGYERLQSEQHEIRKVRYTPVTINVWNLADHGDRELEEDAVPEWRAKYLDYKAGKKKLKAVARALRNVDRTPQSPYSVRRGPTPFATSPFRTAPVYTFINRSGPQIGGGLEEGRSPVVRQATREDRQLSTEGEGRGDGAPTPRARPIPIEGQQERQPLKAAGERNDRQGMTRYGSIIGSPPDNSSDLQRARTNAPSLKLPGPALGPRRSNDTVQSRPAKSPDLLSQVPSRPNGDERGNAFEVGKTRHAHLAPRYKSIFQPKRVNSMPGTHDSRPLVKRMLSIGAPHESNPSTPDDIALDAYREVDFRQTEFFMFLDREMEKIEDFYKMKEDEATERLKALREQLHVMRDKRLEEVLAASRAKANSNKDKNASNGLFSRNASSKSGESAPMLGNKSSTPWLADLTRPLGRAKTGRIGKTSKAMEHLGTPSGPRALDEQRDYTRRPGSQEVPYRTAKRKLKIALAEYYRGLELLKSYALLNRTAFRKINKKFDKTVNARPSGRYMSEKVNKAHFVNSEVIDSHIQAVEDLYARYFERGNHKIAVGKLRAKAARPDDFTDSIFRNGLMVAGGLVFGIEGLTYGAQLLFSNDSTLSTRTSYLLQIYAGYFTMNILALFFCLAARVWTKAKVNYAFIFEFDTRHHLDWRQLSEWRLFFAGLYPVEFRDFFLGDMFCSLTYAMGNIELFFCLYAQGWSNPTQCNSSHSRLLGFFAALPGIWRALQCIRRYYDTRNVFPHLVNCGKYIATISMYMSLSLFRIDKSYQMKAFFIFCATVNSVYTSIWDVVMDWSLLDPYAKHFLLRQTLAYKSTWWYYCAMFIDPILRFNWIFYAIYADDIQHSSVVSFFVAFSEVIRRGIWTIFRVENEHCTNVGRFRASRDVPLPYHLQDSTDSLADKSDDEHRAHENANPTVADHEPQTQANAPQTPASRHTTASGADVEQGRKPPPPGTSRSALGGGVGPRTARPFVADSHSPIVRTMGRVGTILHTAHAQDFERRRRPEVGDVAAADEDEDEDEDDDGSDDGDASDASDVEEQARYVRERSGAGGGRMMGGGGGGAESGGVGRARTRSTGEGRGSGLGINGAMDREGTGEGGGMHAEEDGRGTRTNDGTERSRLEIMDAQLALDRAGAGPGAGGPPAK</sequence>
<reference evidence="1" key="1">
    <citation type="submission" date="2024-02" db="EMBL/GenBank/DDBJ databases">
        <title>Metagenome Assembled Genome of Zalaria obscura JY119.</title>
        <authorList>
            <person name="Vighnesh L."/>
            <person name="Jagadeeshwari U."/>
            <person name="Venkata Ramana C."/>
            <person name="Sasikala C."/>
        </authorList>
    </citation>
    <scope>NUCLEOTIDE SEQUENCE</scope>
    <source>
        <strain evidence="1">JY119</strain>
    </source>
</reference>
<evidence type="ECO:0000313" key="1">
    <source>
        <dbReference type="EMBL" id="KAK8203577.1"/>
    </source>
</evidence>
<dbReference type="Proteomes" id="UP001320706">
    <property type="component" value="Unassembled WGS sequence"/>
</dbReference>
<gene>
    <name evidence="1" type="primary">SYG1</name>
    <name evidence="1" type="ORF">M8818_005224</name>
</gene>
<organism evidence="1 2">
    <name type="scientific">Zalaria obscura</name>
    <dbReference type="NCBI Taxonomy" id="2024903"/>
    <lineage>
        <taxon>Eukaryota</taxon>
        <taxon>Fungi</taxon>
        <taxon>Dikarya</taxon>
        <taxon>Ascomycota</taxon>
        <taxon>Pezizomycotina</taxon>
        <taxon>Dothideomycetes</taxon>
        <taxon>Dothideomycetidae</taxon>
        <taxon>Dothideales</taxon>
        <taxon>Zalariaceae</taxon>
        <taxon>Zalaria</taxon>
    </lineage>
</organism>
<evidence type="ECO:0000313" key="2">
    <source>
        <dbReference type="Proteomes" id="UP001320706"/>
    </source>
</evidence>
<dbReference type="EMBL" id="JAMKPW020000029">
    <property type="protein sequence ID" value="KAK8203577.1"/>
    <property type="molecule type" value="Genomic_DNA"/>
</dbReference>
<keyword evidence="2" id="KW-1185">Reference proteome</keyword>
<keyword evidence="1" id="KW-0675">Receptor</keyword>
<name>A0ACC3SAD7_9PEZI</name>
<accession>A0ACC3SAD7</accession>
<proteinExistence type="predicted"/>
<comment type="caution">
    <text evidence="1">The sequence shown here is derived from an EMBL/GenBank/DDBJ whole genome shotgun (WGS) entry which is preliminary data.</text>
</comment>
<protein>
    <submittedName>
        <fullName evidence="1">Xenotropic and polytropic retrovirus receptor 1</fullName>
    </submittedName>
</protein>